<feature type="compositionally biased region" description="Basic residues" evidence="1">
    <location>
        <begin position="1"/>
        <end position="13"/>
    </location>
</feature>
<dbReference type="NCBIfam" id="TIGR03187">
    <property type="entry name" value="DGQHR"/>
    <property type="match status" value="1"/>
</dbReference>
<reference evidence="3" key="1">
    <citation type="submission" date="2017-04" db="EMBL/GenBank/DDBJ databases">
        <title>Function of individual gut microbiota members based on whole genome sequencing of pure cultures obtained from chicken caecum.</title>
        <authorList>
            <person name="Medvecky M."/>
            <person name="Cejkova D."/>
            <person name="Polansky O."/>
            <person name="Karasova D."/>
            <person name="Kubasova T."/>
            <person name="Cizek A."/>
            <person name="Rychlik I."/>
        </authorList>
    </citation>
    <scope>NUCLEOTIDE SEQUENCE [LARGE SCALE GENOMIC DNA]</scope>
    <source>
        <strain evidence="3">An109</strain>
    </source>
</reference>
<dbReference type="RefSeq" id="WP_008025145.1">
    <property type="nucleotide sequence ID" value="NZ_JAHOJA010000100.1"/>
</dbReference>
<gene>
    <name evidence="2" type="ORF">B5E52_13305</name>
</gene>
<name>A0A1Y4VCE7_9BACE</name>
<dbReference type="EMBL" id="NFLW01000025">
    <property type="protein sequence ID" value="OUQ66845.1"/>
    <property type="molecule type" value="Genomic_DNA"/>
</dbReference>
<dbReference type="Proteomes" id="UP000196036">
    <property type="component" value="Unassembled WGS sequence"/>
</dbReference>
<dbReference type="AlphaFoldDB" id="A0A1Y4VCE7"/>
<evidence type="ECO:0000256" key="1">
    <source>
        <dbReference type="SAM" id="MobiDB-lite"/>
    </source>
</evidence>
<feature type="region of interest" description="Disordered" evidence="1">
    <location>
        <begin position="1"/>
        <end position="24"/>
    </location>
</feature>
<dbReference type="InterPro" id="IPR017601">
    <property type="entry name" value="DGQHR-contain_dom"/>
</dbReference>
<evidence type="ECO:0000313" key="3">
    <source>
        <dbReference type="Proteomes" id="UP000196036"/>
    </source>
</evidence>
<protein>
    <submittedName>
        <fullName evidence="2">DGQHR domain-containing protein</fullName>
    </submittedName>
</protein>
<accession>A0A1Y4VCE7</accession>
<proteinExistence type="predicted"/>
<comment type="caution">
    <text evidence="2">The sequence shown here is derived from an EMBL/GenBank/DDBJ whole genome shotgun (WGS) entry which is preliminary data.</text>
</comment>
<evidence type="ECO:0000313" key="2">
    <source>
        <dbReference type="EMBL" id="OUQ66845.1"/>
    </source>
</evidence>
<sequence>MAKKNTKKTKKRLSSAEISQRNEQRNQKKEICDILKNIGFEKLSYIDGKEFNYEGRTSELDDIFIFENVILLTEYTIGDPHLLKKSIFYDRVNSDKKAFINFMLQEEKLSSFKKYYQDNIKDKYSINQLRVKILYCSKKSISEEHKSVVNDVIYFDYHIVQYFKSLTKVIKRSSKYEFLEFIGIPFNEFGENILGSGHISINKFSGHILPEEKSSFKEGYKIVSFYIDAESLIKRAYVLRQEGWREKENIGYYQRMFEAKKISNMRKYLTENSRVFINNIISTIAENQIKLFDRKGNPIIINDKGEFEGDNASTNVTPALIEINDECNIIGLIDGQHRTYAYHEGDDIYEPHIAKLRKIQNLLVTGILFPQKESKESRLKFEANLFLEINLNQTKVKPKLQQEIELMITPFSNIAIGKRILKGLNSNGPLSNLIEQYSFEKGKIKTASIVSFGLKPLIKLDDIKSKDSLYSLWENQNKARLKERKSEEYQILNEYISFCITKIRDLLIAFKSELSSDKWETYTPQNPNGMLNVTFINGVLNVLRLLIENNKISDIQNYKEKLKDIDKFDFKKYKSSQYRKMGKDIYARYFENAI</sequence>
<organism evidence="2 3">
    <name type="scientific">Bacteroides xylanisolvens</name>
    <dbReference type="NCBI Taxonomy" id="371601"/>
    <lineage>
        <taxon>Bacteria</taxon>
        <taxon>Pseudomonadati</taxon>
        <taxon>Bacteroidota</taxon>
        <taxon>Bacteroidia</taxon>
        <taxon>Bacteroidales</taxon>
        <taxon>Bacteroidaceae</taxon>
        <taxon>Bacteroides</taxon>
    </lineage>
</organism>